<feature type="domain" description="CHK kinase-like" evidence="1">
    <location>
        <begin position="132"/>
        <end position="320"/>
    </location>
</feature>
<evidence type="ECO:0000259" key="1">
    <source>
        <dbReference type="SMART" id="SM00587"/>
    </source>
</evidence>
<proteinExistence type="predicted"/>
<keyword evidence="3" id="KW-1185">Reference proteome</keyword>
<evidence type="ECO:0000313" key="3">
    <source>
        <dbReference type="Proteomes" id="UP001353858"/>
    </source>
</evidence>
<dbReference type="Proteomes" id="UP001353858">
    <property type="component" value="Unassembled WGS sequence"/>
</dbReference>
<dbReference type="SMART" id="SM00587">
    <property type="entry name" value="CHK"/>
    <property type="match status" value="1"/>
</dbReference>
<dbReference type="EMBL" id="JARPUR010000001">
    <property type="protein sequence ID" value="KAK4886053.1"/>
    <property type="molecule type" value="Genomic_DNA"/>
</dbReference>
<dbReference type="PANTHER" id="PTHR11012:SF55">
    <property type="entry name" value="BHLH DOMAIN-CONTAINING PROTEIN"/>
    <property type="match status" value="1"/>
</dbReference>
<reference evidence="3" key="1">
    <citation type="submission" date="2023-01" db="EMBL/GenBank/DDBJ databases">
        <title>Key to firefly adult light organ development and bioluminescence: homeobox transcription factors regulate luciferase expression and transportation to peroxisome.</title>
        <authorList>
            <person name="Fu X."/>
        </authorList>
    </citation>
    <scope>NUCLEOTIDE SEQUENCE [LARGE SCALE GENOMIC DNA]</scope>
</reference>
<dbReference type="AlphaFoldDB" id="A0AAN7QNF4"/>
<accession>A0AAN7QNF4</accession>
<protein>
    <recommendedName>
        <fullName evidence="1">CHK kinase-like domain-containing protein</fullName>
    </recommendedName>
</protein>
<dbReference type="PANTHER" id="PTHR11012">
    <property type="entry name" value="PROTEIN KINASE-LIKE DOMAIN-CONTAINING"/>
    <property type="match status" value="1"/>
</dbReference>
<dbReference type="InterPro" id="IPR011009">
    <property type="entry name" value="Kinase-like_dom_sf"/>
</dbReference>
<dbReference type="InterPro" id="IPR004119">
    <property type="entry name" value="EcKL"/>
</dbReference>
<sequence length="400" mass="47727">MEEIKNLHELLHSFLDKYTTILDCHIKLLEMDCENYGSIMLDLKVILKTEQEETVLNLIAKVRPKSEYLRRVFPTEVCFKNEINVYKYIIPYLLQFQKEQGLDELINFFPYCYATRTSIKNNDNEVDDDVVLLLENLKLKGYVVVNRMESFNLESTFFILKNLATYHAVCLSLKLLQPELFQTHVLNKLVKRIKFDSLSKDSERKLIQLAIKAADNDSLVQRIENALNYYFNTYKEPFTPREPFATLIHNDYWITNIMVKYENESVVQTKMIDFQRVEYGSPARDLIFFIFTSVKLEILDLYYDDFIKYYYNVFIEVLTKFKCNTTMFSFKDFKEELRLSASTREFCHLILMTQYVHANKNTKITDNYTEEDHFSQMQVTDMCLTRLNKIIYHFAKNNWI</sequence>
<dbReference type="InterPro" id="IPR015897">
    <property type="entry name" value="CHK_kinase-like"/>
</dbReference>
<dbReference type="Gene3D" id="3.90.1200.10">
    <property type="match status" value="1"/>
</dbReference>
<dbReference type="SUPFAM" id="SSF56112">
    <property type="entry name" value="Protein kinase-like (PK-like)"/>
    <property type="match status" value="1"/>
</dbReference>
<gene>
    <name evidence="2" type="ORF">RN001_002324</name>
</gene>
<comment type="caution">
    <text evidence="2">The sequence shown here is derived from an EMBL/GenBank/DDBJ whole genome shotgun (WGS) entry which is preliminary data.</text>
</comment>
<name>A0AAN7QNF4_9COLE</name>
<evidence type="ECO:0000313" key="2">
    <source>
        <dbReference type="EMBL" id="KAK4886053.1"/>
    </source>
</evidence>
<dbReference type="Pfam" id="PF02958">
    <property type="entry name" value="EcKL"/>
    <property type="match status" value="1"/>
</dbReference>
<organism evidence="2 3">
    <name type="scientific">Aquatica leii</name>
    <dbReference type="NCBI Taxonomy" id="1421715"/>
    <lineage>
        <taxon>Eukaryota</taxon>
        <taxon>Metazoa</taxon>
        <taxon>Ecdysozoa</taxon>
        <taxon>Arthropoda</taxon>
        <taxon>Hexapoda</taxon>
        <taxon>Insecta</taxon>
        <taxon>Pterygota</taxon>
        <taxon>Neoptera</taxon>
        <taxon>Endopterygota</taxon>
        <taxon>Coleoptera</taxon>
        <taxon>Polyphaga</taxon>
        <taxon>Elateriformia</taxon>
        <taxon>Elateroidea</taxon>
        <taxon>Lampyridae</taxon>
        <taxon>Luciolinae</taxon>
        <taxon>Aquatica</taxon>
    </lineage>
</organism>